<proteinExistence type="predicted"/>
<keyword evidence="1" id="KW-0732">Signal</keyword>
<feature type="chain" id="PRO_5016030436" evidence="1">
    <location>
        <begin position="24"/>
        <end position="325"/>
    </location>
</feature>
<dbReference type="Gene3D" id="1.10.8.350">
    <property type="entry name" value="Bacterial muramidase"/>
    <property type="match status" value="1"/>
</dbReference>
<dbReference type="PANTHER" id="PTHR30163:SF8">
    <property type="entry name" value="LYTIC MUREIN TRANSGLYCOSYLASE"/>
    <property type="match status" value="1"/>
</dbReference>
<protein>
    <submittedName>
        <fullName evidence="3">Lytic murein transglycosylase</fullName>
    </submittedName>
</protein>
<evidence type="ECO:0000313" key="3">
    <source>
        <dbReference type="EMBL" id="PZQ45835.1"/>
    </source>
</evidence>
<dbReference type="FunFam" id="1.10.8.350:FF:000001">
    <property type="entry name" value="Lytic murein transglycosylase B"/>
    <property type="match status" value="1"/>
</dbReference>
<dbReference type="GO" id="GO:0009253">
    <property type="term" value="P:peptidoglycan catabolic process"/>
    <property type="evidence" value="ECO:0007669"/>
    <property type="project" value="TreeGrafter"/>
</dbReference>
<dbReference type="NCBIfam" id="TIGR02283">
    <property type="entry name" value="MltB_2"/>
    <property type="match status" value="1"/>
</dbReference>
<dbReference type="CDD" id="cd13399">
    <property type="entry name" value="Slt35-like"/>
    <property type="match status" value="1"/>
</dbReference>
<comment type="caution">
    <text evidence="3">The sequence shown here is derived from an EMBL/GenBank/DDBJ whole genome shotgun (WGS) entry which is preliminary data.</text>
</comment>
<dbReference type="PANTHER" id="PTHR30163">
    <property type="entry name" value="MEMBRANE-BOUND LYTIC MUREIN TRANSGLYCOSYLASE B"/>
    <property type="match status" value="1"/>
</dbReference>
<dbReference type="EMBL" id="QFQB01000038">
    <property type="protein sequence ID" value="PZQ45835.1"/>
    <property type="molecule type" value="Genomic_DNA"/>
</dbReference>
<dbReference type="InterPro" id="IPR031304">
    <property type="entry name" value="SLT_2"/>
</dbReference>
<accession>A0A2W5N516</accession>
<evidence type="ECO:0000313" key="4">
    <source>
        <dbReference type="Proteomes" id="UP000249417"/>
    </source>
</evidence>
<dbReference type="GO" id="GO:0008933">
    <property type="term" value="F:peptidoglycan lytic transglycosylase activity"/>
    <property type="evidence" value="ECO:0007669"/>
    <property type="project" value="TreeGrafter"/>
</dbReference>
<evidence type="ECO:0000256" key="1">
    <source>
        <dbReference type="SAM" id="SignalP"/>
    </source>
</evidence>
<reference evidence="3 4" key="1">
    <citation type="submission" date="2017-08" db="EMBL/GenBank/DDBJ databases">
        <title>Infants hospitalized years apart are colonized by the same room-sourced microbial strains.</title>
        <authorList>
            <person name="Brooks B."/>
            <person name="Olm M.R."/>
            <person name="Firek B.A."/>
            <person name="Baker R."/>
            <person name="Thomas B.C."/>
            <person name="Morowitz M.J."/>
            <person name="Banfield J.F."/>
        </authorList>
    </citation>
    <scope>NUCLEOTIDE SEQUENCE [LARGE SCALE GENOMIC DNA]</scope>
    <source>
        <strain evidence="3">S2_005_002_R2_29</strain>
    </source>
</reference>
<name>A0A2W5N516_9BACT</name>
<dbReference type="InterPro" id="IPR023346">
    <property type="entry name" value="Lysozyme-like_dom_sf"/>
</dbReference>
<feature type="signal peptide" evidence="1">
    <location>
        <begin position="1"/>
        <end position="23"/>
    </location>
</feature>
<organism evidence="3 4">
    <name type="scientific">Micavibrio aeruginosavorus</name>
    <dbReference type="NCBI Taxonomy" id="349221"/>
    <lineage>
        <taxon>Bacteria</taxon>
        <taxon>Pseudomonadati</taxon>
        <taxon>Bdellovibrionota</taxon>
        <taxon>Bdellovibrionia</taxon>
        <taxon>Bdellovibrionales</taxon>
        <taxon>Pseudobdellovibrionaceae</taxon>
        <taxon>Micavibrio</taxon>
    </lineage>
</organism>
<dbReference type="InterPro" id="IPR043426">
    <property type="entry name" value="MltB-like"/>
</dbReference>
<dbReference type="Gene3D" id="1.10.530.10">
    <property type="match status" value="1"/>
</dbReference>
<dbReference type="InterPro" id="IPR011970">
    <property type="entry name" value="MltB_2"/>
</dbReference>
<dbReference type="SUPFAM" id="SSF53955">
    <property type="entry name" value="Lysozyme-like"/>
    <property type="match status" value="1"/>
</dbReference>
<dbReference type="Proteomes" id="UP000249417">
    <property type="component" value="Unassembled WGS sequence"/>
</dbReference>
<dbReference type="Pfam" id="PF13406">
    <property type="entry name" value="SLT_2"/>
    <property type="match status" value="1"/>
</dbReference>
<feature type="domain" description="Transglycosylase SLT" evidence="2">
    <location>
        <begin position="30"/>
        <end position="321"/>
    </location>
</feature>
<dbReference type="AlphaFoldDB" id="A0A2W5N516"/>
<evidence type="ECO:0000259" key="2">
    <source>
        <dbReference type="Pfam" id="PF13406"/>
    </source>
</evidence>
<gene>
    <name evidence="3" type="ORF">DI551_06370</name>
</gene>
<sequence>MRLISRLSFLFLCVAAATTSAHAQTTTKDFAAWLKEFRVEARQSGISQATIDATLTNLQPLPKVIALDQKQPEKKITFSQYKKNVVNPDRIAKGRALLSQHWNELKWVEEKTCVAPQYVVALWGIETNFGTNTGGFKVIDSLATLAWEGRRASFFKSELLKALKIIDEGHITPAAMKGSWAGAMGQNQFMPSSFFNFAVDANGDGHKDIWNTRIDVFASTANYLHKSGWACGQRWGRRVSLPANFPADQIGPKITKPLSHWKNMGIKDSSGAALPSDDMKASVVAPDGIGGEAYIVYGNYQTIMSWNRSTYFATSVGLLADALAK</sequence>